<keyword evidence="3 5" id="KW-1133">Transmembrane helix</keyword>
<dbReference type="GO" id="GO:0005262">
    <property type="term" value="F:calcium channel activity"/>
    <property type="evidence" value="ECO:0007669"/>
    <property type="project" value="TreeGrafter"/>
</dbReference>
<dbReference type="InterPro" id="IPR004837">
    <property type="entry name" value="NaCa_Exmemb"/>
</dbReference>
<evidence type="ECO:0000259" key="6">
    <source>
        <dbReference type="Pfam" id="PF01699"/>
    </source>
</evidence>
<dbReference type="InterPro" id="IPR044880">
    <property type="entry name" value="NCX_ion-bd_dom_sf"/>
</dbReference>
<dbReference type="GO" id="GO:0006874">
    <property type="term" value="P:intracellular calcium ion homeostasis"/>
    <property type="evidence" value="ECO:0007669"/>
    <property type="project" value="TreeGrafter"/>
</dbReference>
<name>A0A8T4L8P5_9ARCH</name>
<dbReference type="InterPro" id="IPR004481">
    <property type="entry name" value="K/Na/Ca-exchanger"/>
</dbReference>
<evidence type="ECO:0000313" key="7">
    <source>
        <dbReference type="EMBL" id="MBS3063014.1"/>
    </source>
</evidence>
<accession>A0A8T4L8P5</accession>
<feature type="transmembrane region" description="Helical" evidence="5">
    <location>
        <begin position="108"/>
        <end position="126"/>
    </location>
</feature>
<feature type="domain" description="Sodium/calcium exchanger membrane region" evidence="6">
    <location>
        <begin position="193"/>
        <end position="330"/>
    </location>
</feature>
<comment type="subcellular location">
    <subcellularLocation>
        <location evidence="1">Membrane</location>
        <topology evidence="1">Multi-pass membrane protein</topology>
    </subcellularLocation>
</comment>
<dbReference type="EMBL" id="JAGVWE010000003">
    <property type="protein sequence ID" value="MBS3063014.1"/>
    <property type="molecule type" value="Genomic_DNA"/>
</dbReference>
<reference evidence="7" key="2">
    <citation type="submission" date="2021-05" db="EMBL/GenBank/DDBJ databases">
        <title>Protein family content uncovers lineage relationships and bacterial pathway maintenance mechanisms in DPANN archaea.</title>
        <authorList>
            <person name="Castelle C.J."/>
            <person name="Meheust R."/>
            <person name="Jaffe A.L."/>
            <person name="Seitz K."/>
            <person name="Gong X."/>
            <person name="Baker B.J."/>
            <person name="Banfield J.F."/>
        </authorList>
    </citation>
    <scope>NUCLEOTIDE SEQUENCE</scope>
    <source>
        <strain evidence="7">RIFCSPLOWO2_01_FULL_58_19</strain>
    </source>
</reference>
<dbReference type="Gene3D" id="1.20.1420.30">
    <property type="entry name" value="NCX, central ion-binding region"/>
    <property type="match status" value="2"/>
</dbReference>
<feature type="domain" description="Sodium/calcium exchanger membrane region" evidence="6">
    <location>
        <begin position="6"/>
        <end position="146"/>
    </location>
</feature>
<feature type="transmembrane region" description="Helical" evidence="5">
    <location>
        <begin position="75"/>
        <end position="96"/>
    </location>
</feature>
<feature type="transmembrane region" description="Helical" evidence="5">
    <location>
        <begin position="36"/>
        <end position="55"/>
    </location>
</feature>
<keyword evidence="4 5" id="KW-0472">Membrane</keyword>
<evidence type="ECO:0000256" key="2">
    <source>
        <dbReference type="ARBA" id="ARBA00022692"/>
    </source>
</evidence>
<feature type="transmembrane region" description="Helical" evidence="5">
    <location>
        <begin position="193"/>
        <end position="211"/>
    </location>
</feature>
<protein>
    <submittedName>
        <fullName evidence="7">Calcium/sodium antiporter</fullName>
    </submittedName>
</protein>
<dbReference type="NCBIfam" id="TIGR00367">
    <property type="entry name" value="calcium/sodium antiporter"/>
    <property type="match status" value="1"/>
</dbReference>
<dbReference type="GO" id="GO:0008273">
    <property type="term" value="F:calcium, potassium:sodium antiporter activity"/>
    <property type="evidence" value="ECO:0007669"/>
    <property type="project" value="TreeGrafter"/>
</dbReference>
<evidence type="ECO:0000256" key="3">
    <source>
        <dbReference type="ARBA" id="ARBA00022989"/>
    </source>
</evidence>
<evidence type="ECO:0000256" key="5">
    <source>
        <dbReference type="SAM" id="Phobius"/>
    </source>
</evidence>
<sequence>MNPLDLASFAFGLAVLLKGSDLFVESASRLARFLRMPPLVIGLTIVAIGTSLPELATSVVASLQNSPSIAVGNVIGSNIANILLILGVSGLLFNGVNAQKKVFQKDCFIMFAVTVLFYISMMDGILSPRQGLFFLLLFFLYTLIRLKMRFEFRKLFDFRTYLHAAYHFNHRGHHFQTKLVLDRKLASSCFRQFSLLVIGLAGVTYGAQLLVDAAKGIALALGVSAEIIAVTVIAVGTSLPEASVSITAIRKKLPEIALGNIIGSNIANILLILGTSALIAPLAVEFARIQTQLVFMLVAAALLTLTVSAGEKISRNDAIVFLLVFALFLASLGSA</sequence>
<dbReference type="PANTHER" id="PTHR10846">
    <property type="entry name" value="SODIUM/POTASSIUM/CALCIUM EXCHANGER"/>
    <property type="match status" value="1"/>
</dbReference>
<dbReference type="GO" id="GO:0005886">
    <property type="term" value="C:plasma membrane"/>
    <property type="evidence" value="ECO:0007669"/>
    <property type="project" value="TreeGrafter"/>
</dbReference>
<evidence type="ECO:0000313" key="8">
    <source>
        <dbReference type="Proteomes" id="UP000678237"/>
    </source>
</evidence>
<comment type="caution">
    <text evidence="7">The sequence shown here is derived from an EMBL/GenBank/DDBJ whole genome shotgun (WGS) entry which is preliminary data.</text>
</comment>
<evidence type="ECO:0000256" key="4">
    <source>
        <dbReference type="ARBA" id="ARBA00023136"/>
    </source>
</evidence>
<feature type="transmembrane region" description="Helical" evidence="5">
    <location>
        <begin position="289"/>
        <end position="306"/>
    </location>
</feature>
<dbReference type="AlphaFoldDB" id="A0A8T4L8P5"/>
<reference evidence="7" key="1">
    <citation type="submission" date="2021-03" db="EMBL/GenBank/DDBJ databases">
        <authorList>
            <person name="Jaffe A."/>
        </authorList>
    </citation>
    <scope>NUCLEOTIDE SEQUENCE</scope>
    <source>
        <strain evidence="7">RIFCSPLOWO2_01_FULL_58_19</strain>
    </source>
</reference>
<feature type="transmembrane region" description="Helical" evidence="5">
    <location>
        <begin position="257"/>
        <end position="283"/>
    </location>
</feature>
<dbReference type="Pfam" id="PF01699">
    <property type="entry name" value="Na_Ca_ex"/>
    <property type="match status" value="2"/>
</dbReference>
<organism evidence="7 8">
    <name type="scientific">Candidatus Iainarchaeum sp</name>
    <dbReference type="NCBI Taxonomy" id="3101447"/>
    <lineage>
        <taxon>Archaea</taxon>
        <taxon>Candidatus Iainarchaeota</taxon>
        <taxon>Candidatus Iainarchaeia</taxon>
        <taxon>Candidatus Iainarchaeales</taxon>
        <taxon>Candidatus Iainarchaeaceae</taxon>
        <taxon>Candidatus Iainarchaeum</taxon>
    </lineage>
</organism>
<evidence type="ECO:0000256" key="1">
    <source>
        <dbReference type="ARBA" id="ARBA00004141"/>
    </source>
</evidence>
<feature type="transmembrane region" description="Helical" evidence="5">
    <location>
        <begin position="132"/>
        <end position="148"/>
    </location>
</feature>
<keyword evidence="2 5" id="KW-0812">Transmembrane</keyword>
<gene>
    <name evidence="7" type="ORF">J4203_04025</name>
</gene>
<proteinExistence type="predicted"/>
<dbReference type="PANTHER" id="PTHR10846:SF8">
    <property type="entry name" value="INNER MEMBRANE PROTEIN YRBG"/>
    <property type="match status" value="1"/>
</dbReference>
<dbReference type="Proteomes" id="UP000678237">
    <property type="component" value="Unassembled WGS sequence"/>
</dbReference>
<feature type="transmembrane region" description="Helical" evidence="5">
    <location>
        <begin position="318"/>
        <end position="334"/>
    </location>
</feature>